<reference evidence="2" key="1">
    <citation type="journal article" date="2022" name="Int. J. Mol. Sci.">
        <title>Draft Genome of Tanacetum Coccineum: Genomic Comparison of Closely Related Tanacetum-Family Plants.</title>
        <authorList>
            <person name="Yamashiro T."/>
            <person name="Shiraishi A."/>
            <person name="Nakayama K."/>
            <person name="Satake H."/>
        </authorList>
    </citation>
    <scope>NUCLEOTIDE SEQUENCE</scope>
</reference>
<feature type="region of interest" description="Disordered" evidence="1">
    <location>
        <begin position="147"/>
        <end position="171"/>
    </location>
</feature>
<feature type="region of interest" description="Disordered" evidence="1">
    <location>
        <begin position="228"/>
        <end position="293"/>
    </location>
</feature>
<accession>A0ABQ5FWC3</accession>
<dbReference type="Proteomes" id="UP001151760">
    <property type="component" value="Unassembled WGS sequence"/>
</dbReference>
<comment type="caution">
    <text evidence="2">The sequence shown here is derived from an EMBL/GenBank/DDBJ whole genome shotgun (WGS) entry which is preliminary data.</text>
</comment>
<evidence type="ECO:0000313" key="2">
    <source>
        <dbReference type="EMBL" id="GJT67663.1"/>
    </source>
</evidence>
<sequence length="293" mass="33327">MEQPQSSSAQQITPADQLVNPSNHETVKMCNNKVILLNITCPKESRIIRQLLADHALSHALTATADVLAVVVNKVLVDYASLLWSDFLYCVMQKKNVIQYPRFTKLIIADLIEKYESIPKRLKEEYHTIKDDTLLVNVREVMFTQDISKDKDQEKESTPTTPLPPSDDQEKDDIIEATQLSLALDKIAKVYEEQQNMAAIENKNLEEGVEKLVEGGDEFDGDEFADTVLLSDGDSSDRIEPRSHKEKLEEIINDDDDDKHDDAKDDKDDDDHDDHSLIKTQRMGSSEIRTEKM</sequence>
<protein>
    <submittedName>
        <fullName evidence="2">Uncharacterized protein</fullName>
    </submittedName>
</protein>
<keyword evidence="3" id="KW-1185">Reference proteome</keyword>
<evidence type="ECO:0000313" key="3">
    <source>
        <dbReference type="Proteomes" id="UP001151760"/>
    </source>
</evidence>
<proteinExistence type="predicted"/>
<evidence type="ECO:0000256" key="1">
    <source>
        <dbReference type="SAM" id="MobiDB-lite"/>
    </source>
</evidence>
<organism evidence="2 3">
    <name type="scientific">Tanacetum coccineum</name>
    <dbReference type="NCBI Taxonomy" id="301880"/>
    <lineage>
        <taxon>Eukaryota</taxon>
        <taxon>Viridiplantae</taxon>
        <taxon>Streptophyta</taxon>
        <taxon>Embryophyta</taxon>
        <taxon>Tracheophyta</taxon>
        <taxon>Spermatophyta</taxon>
        <taxon>Magnoliopsida</taxon>
        <taxon>eudicotyledons</taxon>
        <taxon>Gunneridae</taxon>
        <taxon>Pentapetalae</taxon>
        <taxon>asterids</taxon>
        <taxon>campanulids</taxon>
        <taxon>Asterales</taxon>
        <taxon>Asteraceae</taxon>
        <taxon>Asteroideae</taxon>
        <taxon>Anthemideae</taxon>
        <taxon>Anthemidinae</taxon>
        <taxon>Tanacetum</taxon>
    </lineage>
</organism>
<reference evidence="2" key="2">
    <citation type="submission" date="2022-01" db="EMBL/GenBank/DDBJ databases">
        <authorList>
            <person name="Yamashiro T."/>
            <person name="Shiraishi A."/>
            <person name="Satake H."/>
            <person name="Nakayama K."/>
        </authorList>
    </citation>
    <scope>NUCLEOTIDE SEQUENCE</scope>
</reference>
<feature type="compositionally biased region" description="Basic and acidic residues" evidence="1">
    <location>
        <begin position="147"/>
        <end position="157"/>
    </location>
</feature>
<gene>
    <name evidence="2" type="ORF">Tco_1019143</name>
</gene>
<dbReference type="EMBL" id="BQNB010017829">
    <property type="protein sequence ID" value="GJT67663.1"/>
    <property type="molecule type" value="Genomic_DNA"/>
</dbReference>
<feature type="compositionally biased region" description="Basic and acidic residues" evidence="1">
    <location>
        <begin position="235"/>
        <end position="250"/>
    </location>
</feature>
<name>A0ABQ5FWC3_9ASTR</name>